<keyword evidence="1" id="KW-0472">Membrane</keyword>
<evidence type="ECO:0000313" key="3">
    <source>
        <dbReference type="EMBL" id="KAL3655113.1"/>
    </source>
</evidence>
<dbReference type="InterPro" id="IPR002156">
    <property type="entry name" value="RNaseH_domain"/>
</dbReference>
<sequence>MRGFCLAKWINLLQNFRPRGQFFNPRKKKHGALAFGADCWVSFDGSIRSNGLGAIAGILRDCQGDPKLRFAANMLGEVDINSEAELYALQVGLQWLIEKASRDNNPDLINKTIIETDSFEVYNTAETQENNKLFGVSAATHDLILATISLQTFMLVHINGRFVERVSARRNVPVINRLVFLIIDARFIYPKWIEILLIGTGAICNFLMFLKFFHARFK</sequence>
<dbReference type="InterPro" id="IPR012337">
    <property type="entry name" value="RNaseH-like_sf"/>
</dbReference>
<dbReference type="Gene3D" id="3.30.420.10">
    <property type="entry name" value="Ribonuclease H-like superfamily/Ribonuclease H"/>
    <property type="match status" value="1"/>
</dbReference>
<keyword evidence="4" id="KW-1185">Reference proteome</keyword>
<dbReference type="InterPro" id="IPR036397">
    <property type="entry name" value="RNaseH_sf"/>
</dbReference>
<evidence type="ECO:0000313" key="4">
    <source>
        <dbReference type="Proteomes" id="UP001632038"/>
    </source>
</evidence>
<evidence type="ECO:0000256" key="1">
    <source>
        <dbReference type="SAM" id="Phobius"/>
    </source>
</evidence>
<dbReference type="Proteomes" id="UP001632038">
    <property type="component" value="Unassembled WGS sequence"/>
</dbReference>
<dbReference type="CDD" id="cd06222">
    <property type="entry name" value="RNase_H_like"/>
    <property type="match status" value="1"/>
</dbReference>
<keyword evidence="1" id="KW-1133">Transmembrane helix</keyword>
<dbReference type="Pfam" id="PF13456">
    <property type="entry name" value="RVT_3"/>
    <property type="match status" value="1"/>
</dbReference>
<proteinExistence type="predicted"/>
<keyword evidence="1" id="KW-0812">Transmembrane</keyword>
<evidence type="ECO:0000259" key="2">
    <source>
        <dbReference type="Pfam" id="PF13456"/>
    </source>
</evidence>
<comment type="caution">
    <text evidence="3">The sequence shown here is derived from an EMBL/GenBank/DDBJ whole genome shotgun (WGS) entry which is preliminary data.</text>
</comment>
<feature type="transmembrane region" description="Helical" evidence="1">
    <location>
        <begin position="195"/>
        <end position="213"/>
    </location>
</feature>
<dbReference type="SUPFAM" id="SSF53098">
    <property type="entry name" value="Ribonuclease H-like"/>
    <property type="match status" value="1"/>
</dbReference>
<feature type="domain" description="RNase H type-1" evidence="2">
    <location>
        <begin position="43"/>
        <end position="159"/>
    </location>
</feature>
<gene>
    <name evidence="3" type="ORF">CASFOL_000899</name>
</gene>
<name>A0ABD3ELA4_9LAMI</name>
<reference evidence="4" key="1">
    <citation type="journal article" date="2024" name="IScience">
        <title>Strigolactones Initiate the Formation of Haustorium-like Structures in Castilleja.</title>
        <authorList>
            <person name="Buerger M."/>
            <person name="Peterson D."/>
            <person name="Chory J."/>
        </authorList>
    </citation>
    <scope>NUCLEOTIDE SEQUENCE [LARGE SCALE GENOMIC DNA]</scope>
</reference>
<organism evidence="3 4">
    <name type="scientific">Castilleja foliolosa</name>
    <dbReference type="NCBI Taxonomy" id="1961234"/>
    <lineage>
        <taxon>Eukaryota</taxon>
        <taxon>Viridiplantae</taxon>
        <taxon>Streptophyta</taxon>
        <taxon>Embryophyta</taxon>
        <taxon>Tracheophyta</taxon>
        <taxon>Spermatophyta</taxon>
        <taxon>Magnoliopsida</taxon>
        <taxon>eudicotyledons</taxon>
        <taxon>Gunneridae</taxon>
        <taxon>Pentapetalae</taxon>
        <taxon>asterids</taxon>
        <taxon>lamiids</taxon>
        <taxon>Lamiales</taxon>
        <taxon>Orobanchaceae</taxon>
        <taxon>Pedicularideae</taxon>
        <taxon>Castillejinae</taxon>
        <taxon>Castilleja</taxon>
    </lineage>
</organism>
<accession>A0ABD3ELA4</accession>
<dbReference type="EMBL" id="JAVIJP010000002">
    <property type="protein sequence ID" value="KAL3655113.1"/>
    <property type="molecule type" value="Genomic_DNA"/>
</dbReference>
<protein>
    <recommendedName>
        <fullName evidence="2">RNase H type-1 domain-containing protein</fullName>
    </recommendedName>
</protein>
<dbReference type="InterPro" id="IPR044730">
    <property type="entry name" value="RNase_H-like_dom_plant"/>
</dbReference>
<dbReference type="AlphaFoldDB" id="A0ABD3ELA4"/>